<evidence type="ECO:0000256" key="2">
    <source>
        <dbReference type="ARBA" id="ARBA00022525"/>
    </source>
</evidence>
<dbReference type="GO" id="GO:0005576">
    <property type="term" value="C:extracellular region"/>
    <property type="evidence" value="ECO:0007669"/>
    <property type="project" value="UniProtKB-SubCell"/>
</dbReference>
<dbReference type="OrthoDB" id="653285at2759"/>
<evidence type="ECO:0000256" key="5">
    <source>
        <dbReference type="ARBA" id="ARBA00023157"/>
    </source>
</evidence>
<feature type="chain" id="PRO_5029684852" evidence="6">
    <location>
        <begin position="19"/>
        <end position="135"/>
    </location>
</feature>
<keyword evidence="4" id="KW-0611">Plant defense</keyword>
<sequence length="135" mass="14508">MEGKTVIFGLLILSLVLAQVQVEAKKKSCCPSTLKRNIYNACRLKFSQETCAKTSGCKLEDKTCPEGWQKAILENSGDAINEYCKLGCASSVCYAITTLETSDAGEEVVNEAVEQCTNACSEFCTKGSTSAIEIA</sequence>
<evidence type="ECO:0000256" key="3">
    <source>
        <dbReference type="ARBA" id="ARBA00022656"/>
    </source>
</evidence>
<dbReference type="GO" id="GO:0050830">
    <property type="term" value="P:defense response to Gram-positive bacterium"/>
    <property type="evidence" value="ECO:0007669"/>
    <property type="project" value="UniProtKB-ARBA"/>
</dbReference>
<evidence type="ECO:0000256" key="4">
    <source>
        <dbReference type="ARBA" id="ARBA00022821"/>
    </source>
</evidence>
<dbReference type="Pfam" id="PF00321">
    <property type="entry name" value="Thionin"/>
    <property type="match status" value="1"/>
</dbReference>
<keyword evidence="5" id="KW-1015">Disulfide bond</keyword>
<dbReference type="FunFam" id="3.30.1350.10:FF:000001">
    <property type="entry name" value="Hellethionin-D"/>
    <property type="match status" value="1"/>
</dbReference>
<name>A0A7J6WEN6_THATH</name>
<dbReference type="GO" id="GO:0050832">
    <property type="term" value="P:defense response to fungus"/>
    <property type="evidence" value="ECO:0007669"/>
    <property type="project" value="UniProtKB-ARBA"/>
</dbReference>
<dbReference type="PANTHER" id="PTHR33920:SF2">
    <property type="entry name" value="THIONIN-2.1-RELATED"/>
    <property type="match status" value="1"/>
</dbReference>
<dbReference type="InterPro" id="IPR001010">
    <property type="entry name" value="Thionin"/>
</dbReference>
<dbReference type="GO" id="GO:0001897">
    <property type="term" value="P:symbiont-mediated cytolysis of host cell"/>
    <property type="evidence" value="ECO:0007669"/>
    <property type="project" value="UniProtKB-ARBA"/>
</dbReference>
<evidence type="ECO:0000313" key="7">
    <source>
        <dbReference type="EMBL" id="KAF5195914.1"/>
    </source>
</evidence>
<dbReference type="Proteomes" id="UP000554482">
    <property type="component" value="Unassembled WGS sequence"/>
</dbReference>
<evidence type="ECO:0000256" key="1">
    <source>
        <dbReference type="ARBA" id="ARBA00004613"/>
    </source>
</evidence>
<accession>A0A7J6WEN6</accession>
<dbReference type="PROSITE" id="PS00271">
    <property type="entry name" value="THIONIN"/>
    <property type="match status" value="1"/>
</dbReference>
<dbReference type="InterPro" id="IPR036391">
    <property type="entry name" value="Thionin-like_sf"/>
</dbReference>
<comment type="caution">
    <text evidence="7">The sequence shown here is derived from an EMBL/GenBank/DDBJ whole genome shotgun (WGS) entry which is preliminary data.</text>
</comment>
<organism evidence="7 8">
    <name type="scientific">Thalictrum thalictroides</name>
    <name type="common">Rue-anemone</name>
    <name type="synonym">Anemone thalictroides</name>
    <dbReference type="NCBI Taxonomy" id="46969"/>
    <lineage>
        <taxon>Eukaryota</taxon>
        <taxon>Viridiplantae</taxon>
        <taxon>Streptophyta</taxon>
        <taxon>Embryophyta</taxon>
        <taxon>Tracheophyta</taxon>
        <taxon>Spermatophyta</taxon>
        <taxon>Magnoliopsida</taxon>
        <taxon>Ranunculales</taxon>
        <taxon>Ranunculaceae</taxon>
        <taxon>Thalictroideae</taxon>
        <taxon>Thalictrum</taxon>
    </lineage>
</organism>
<dbReference type="EMBL" id="JABWDY010016697">
    <property type="protein sequence ID" value="KAF5195914.1"/>
    <property type="molecule type" value="Genomic_DNA"/>
</dbReference>
<evidence type="ECO:0000256" key="6">
    <source>
        <dbReference type="SAM" id="SignalP"/>
    </source>
</evidence>
<comment type="subcellular location">
    <subcellularLocation>
        <location evidence="1">Secreted</location>
    </subcellularLocation>
</comment>
<dbReference type="AlphaFoldDB" id="A0A7J6WEN6"/>
<dbReference type="GO" id="GO:0090729">
    <property type="term" value="F:toxin activity"/>
    <property type="evidence" value="ECO:0007669"/>
    <property type="project" value="UniProtKB-KW"/>
</dbReference>
<feature type="signal peptide" evidence="6">
    <location>
        <begin position="1"/>
        <end position="18"/>
    </location>
</feature>
<proteinExistence type="predicted"/>
<keyword evidence="2" id="KW-0964">Secreted</keyword>
<keyword evidence="8" id="KW-1185">Reference proteome</keyword>
<gene>
    <name evidence="7" type="ORF">FRX31_014499</name>
</gene>
<keyword evidence="3" id="KW-0800">Toxin</keyword>
<protein>
    <submittedName>
        <fullName evidence="7">Thionin-2.2</fullName>
    </submittedName>
</protein>
<reference evidence="7 8" key="1">
    <citation type="submission" date="2020-06" db="EMBL/GenBank/DDBJ databases">
        <title>Transcriptomic and genomic resources for Thalictrum thalictroides and T. hernandezii: Facilitating candidate gene discovery in an emerging model plant lineage.</title>
        <authorList>
            <person name="Arias T."/>
            <person name="Riano-Pachon D.M."/>
            <person name="Di Stilio V.S."/>
        </authorList>
    </citation>
    <scope>NUCLEOTIDE SEQUENCE [LARGE SCALE GENOMIC DNA]</scope>
    <source>
        <strain evidence="8">cv. WT478/WT964</strain>
        <tissue evidence="7">Leaves</tissue>
    </source>
</reference>
<evidence type="ECO:0000313" key="8">
    <source>
        <dbReference type="Proteomes" id="UP000554482"/>
    </source>
</evidence>
<dbReference type="SUPFAM" id="SSF57429">
    <property type="entry name" value="Crambin-like"/>
    <property type="match status" value="1"/>
</dbReference>
<keyword evidence="6" id="KW-0732">Signal</keyword>
<dbReference type="Gene3D" id="3.30.1350.10">
    <property type="entry name" value="Thionin-like"/>
    <property type="match status" value="1"/>
</dbReference>
<dbReference type="PANTHER" id="PTHR33920">
    <property type="entry name" value="THIONIN-2.1-RELATED"/>
    <property type="match status" value="1"/>
</dbReference>